<feature type="transmembrane region" description="Helical" evidence="1">
    <location>
        <begin position="124"/>
        <end position="144"/>
    </location>
</feature>
<dbReference type="Pfam" id="PF19545">
    <property type="entry name" value="DUF6069"/>
    <property type="match status" value="1"/>
</dbReference>
<keyword evidence="3" id="KW-1185">Reference proteome</keyword>
<keyword evidence="1" id="KW-1133">Transmembrane helix</keyword>
<accession>A0ABP8CY70</accession>
<dbReference type="Proteomes" id="UP001500620">
    <property type="component" value="Unassembled WGS sequence"/>
</dbReference>
<protein>
    <submittedName>
        <fullName evidence="2">Uncharacterized protein</fullName>
    </submittedName>
</protein>
<evidence type="ECO:0000256" key="1">
    <source>
        <dbReference type="SAM" id="Phobius"/>
    </source>
</evidence>
<gene>
    <name evidence="2" type="ORF">GCM10022255_009490</name>
</gene>
<evidence type="ECO:0000313" key="2">
    <source>
        <dbReference type="EMBL" id="GAA4244842.1"/>
    </source>
</evidence>
<comment type="caution">
    <text evidence="2">The sequence shown here is derived from an EMBL/GenBank/DDBJ whole genome shotgun (WGS) entry which is preliminary data.</text>
</comment>
<keyword evidence="1" id="KW-0812">Transmembrane</keyword>
<feature type="transmembrane region" description="Helical" evidence="1">
    <location>
        <begin position="99"/>
        <end position="118"/>
    </location>
</feature>
<reference evidence="3" key="1">
    <citation type="journal article" date="2019" name="Int. J. Syst. Evol. Microbiol.">
        <title>The Global Catalogue of Microorganisms (GCM) 10K type strain sequencing project: providing services to taxonomists for standard genome sequencing and annotation.</title>
        <authorList>
            <consortium name="The Broad Institute Genomics Platform"/>
            <consortium name="The Broad Institute Genome Sequencing Center for Infectious Disease"/>
            <person name="Wu L."/>
            <person name="Ma J."/>
        </authorList>
    </citation>
    <scope>NUCLEOTIDE SEQUENCE [LARGE SCALE GENOMIC DNA]</scope>
    <source>
        <strain evidence="3">JCM 17441</strain>
    </source>
</reference>
<sequence>MTSAGTDQATTPSPGRVTTPARRLALIAALLAGLLLTNLVIYAIGRALGGAFTYQQNGTAVLVEPVAVTFMSLAPLVFGLGLVAALSRKWPATIRVARIVAPILAVATIAVMTVPAGFDTTSALSLAAMHLALIPASLLALNALPRGPGRATRPFPPQ</sequence>
<keyword evidence="1" id="KW-0472">Membrane</keyword>
<evidence type="ECO:0000313" key="3">
    <source>
        <dbReference type="Proteomes" id="UP001500620"/>
    </source>
</evidence>
<name>A0ABP8CY70_9ACTN</name>
<feature type="transmembrane region" description="Helical" evidence="1">
    <location>
        <begin position="24"/>
        <end position="45"/>
    </location>
</feature>
<feature type="transmembrane region" description="Helical" evidence="1">
    <location>
        <begin position="65"/>
        <end position="87"/>
    </location>
</feature>
<dbReference type="RefSeq" id="WP_345121595.1">
    <property type="nucleotide sequence ID" value="NZ_BAABAT010000002.1"/>
</dbReference>
<dbReference type="InterPro" id="IPR045713">
    <property type="entry name" value="DUF6069"/>
</dbReference>
<dbReference type="EMBL" id="BAABAT010000002">
    <property type="protein sequence ID" value="GAA4244842.1"/>
    <property type="molecule type" value="Genomic_DNA"/>
</dbReference>
<proteinExistence type="predicted"/>
<organism evidence="2 3">
    <name type="scientific">Dactylosporangium darangshiense</name>
    <dbReference type="NCBI Taxonomy" id="579108"/>
    <lineage>
        <taxon>Bacteria</taxon>
        <taxon>Bacillati</taxon>
        <taxon>Actinomycetota</taxon>
        <taxon>Actinomycetes</taxon>
        <taxon>Micromonosporales</taxon>
        <taxon>Micromonosporaceae</taxon>
        <taxon>Dactylosporangium</taxon>
    </lineage>
</organism>